<dbReference type="SUPFAM" id="SSF47823">
    <property type="entry name" value="lambda integrase-like, N-terminal domain"/>
    <property type="match status" value="1"/>
</dbReference>
<dbReference type="InterPro" id="IPR011010">
    <property type="entry name" value="DNA_brk_join_enz"/>
</dbReference>
<dbReference type="Proteomes" id="UP000291286">
    <property type="component" value="Unassembled WGS sequence"/>
</dbReference>
<dbReference type="GO" id="GO:0003677">
    <property type="term" value="F:DNA binding"/>
    <property type="evidence" value="ECO:0007669"/>
    <property type="project" value="InterPro"/>
</dbReference>
<keyword evidence="1" id="KW-0159">Chromosome partition</keyword>
<reference evidence="5 6" key="1">
    <citation type="submission" date="2019-02" db="EMBL/GenBank/DDBJ databases">
        <title>WGS of Pseudoxanthomonas species novum from clinical isolates.</title>
        <authorList>
            <person name="Bernier A.-M."/>
            <person name="Bernard K."/>
            <person name="Vachon A."/>
        </authorList>
    </citation>
    <scope>NUCLEOTIDE SEQUENCE [LARGE SCALE GENOMIC DNA]</scope>
    <source>
        <strain evidence="5 6">NML171202</strain>
    </source>
</reference>
<dbReference type="InterPro" id="IPR050090">
    <property type="entry name" value="Tyrosine_recombinase_XerCD"/>
</dbReference>
<accession>A0A4Q8LIZ4</accession>
<dbReference type="Gene3D" id="1.10.443.10">
    <property type="entry name" value="Intergrase catalytic core"/>
    <property type="match status" value="1"/>
</dbReference>
<gene>
    <name evidence="5" type="ORF">EA661_10685</name>
</gene>
<dbReference type="PANTHER" id="PTHR30349:SF81">
    <property type="entry name" value="TYROSINE RECOMBINASE XERC"/>
    <property type="match status" value="1"/>
</dbReference>
<evidence type="ECO:0000256" key="3">
    <source>
        <dbReference type="ARBA" id="ARBA00023172"/>
    </source>
</evidence>
<dbReference type="InterPro" id="IPR013762">
    <property type="entry name" value="Integrase-like_cat_sf"/>
</dbReference>
<evidence type="ECO:0000313" key="5">
    <source>
        <dbReference type="EMBL" id="TAA29970.1"/>
    </source>
</evidence>
<dbReference type="RefSeq" id="WP_130518479.1">
    <property type="nucleotide sequence ID" value="NZ_SHMA01000002.1"/>
</dbReference>
<dbReference type="SUPFAM" id="SSF56349">
    <property type="entry name" value="DNA breaking-rejoining enzymes"/>
    <property type="match status" value="1"/>
</dbReference>
<evidence type="ECO:0000256" key="1">
    <source>
        <dbReference type="ARBA" id="ARBA00022829"/>
    </source>
</evidence>
<dbReference type="PROSITE" id="PS51898">
    <property type="entry name" value="TYR_RECOMBINASE"/>
    <property type="match status" value="1"/>
</dbReference>
<feature type="domain" description="Tyr recombinase" evidence="4">
    <location>
        <begin position="76"/>
        <end position="273"/>
    </location>
</feature>
<dbReference type="GO" id="GO:0006310">
    <property type="term" value="P:DNA recombination"/>
    <property type="evidence" value="ECO:0007669"/>
    <property type="project" value="UniProtKB-KW"/>
</dbReference>
<organism evidence="5 6">
    <name type="scientific">Pseudoxanthomonas winnipegensis</name>
    <dbReference type="NCBI Taxonomy" id="2480810"/>
    <lineage>
        <taxon>Bacteria</taxon>
        <taxon>Pseudomonadati</taxon>
        <taxon>Pseudomonadota</taxon>
        <taxon>Gammaproteobacteria</taxon>
        <taxon>Lysobacterales</taxon>
        <taxon>Lysobacteraceae</taxon>
        <taxon>Pseudoxanthomonas</taxon>
    </lineage>
</organism>
<evidence type="ECO:0000256" key="2">
    <source>
        <dbReference type="ARBA" id="ARBA00022908"/>
    </source>
</evidence>
<dbReference type="EMBL" id="SHMB01000003">
    <property type="protein sequence ID" value="TAA29970.1"/>
    <property type="molecule type" value="Genomic_DNA"/>
</dbReference>
<keyword evidence="2" id="KW-0229">DNA integration</keyword>
<name>A0A4Q8LIZ4_9GAMM</name>
<protein>
    <recommendedName>
        <fullName evidence="4">Tyr recombinase domain-containing protein</fullName>
    </recommendedName>
</protein>
<evidence type="ECO:0000259" key="4">
    <source>
        <dbReference type="PROSITE" id="PS51898"/>
    </source>
</evidence>
<comment type="caution">
    <text evidence="5">The sequence shown here is derived from an EMBL/GenBank/DDBJ whole genome shotgun (WGS) entry which is preliminary data.</text>
</comment>
<dbReference type="InterPro" id="IPR002104">
    <property type="entry name" value="Integrase_catalytic"/>
</dbReference>
<dbReference type="PANTHER" id="PTHR30349">
    <property type="entry name" value="PHAGE INTEGRASE-RELATED"/>
    <property type="match status" value="1"/>
</dbReference>
<dbReference type="AlphaFoldDB" id="A0A4Q8LIZ4"/>
<dbReference type="Pfam" id="PF00589">
    <property type="entry name" value="Phage_integrase"/>
    <property type="match status" value="1"/>
</dbReference>
<proteinExistence type="predicted"/>
<keyword evidence="3" id="KW-0233">DNA recombination</keyword>
<sequence>MATYLSIVSRYVAFADRVPLHMDPVLRFVAHRRDQLAPATLKLDVAALRCWYGWRRTVDPTCWVPVAWPKTRPVSPRPVFHLCDHDVGVLLAQPDLSTFVGLRDHLIIATLYQCGLRAGELARLQLGSVRLDGFLYVEGKGGRDRLVPYGGAWHGLLEAYLRQRATVGAGKRAALFVTRHGKPLRDGRSVWVIVNRHARRALGTACGLDRIRPGTGKPWTGHYPHQLRYAFATELLRNGCDMAAISQMLGHADLSTTMRYLGADFDMLKRAAGFHPRALRIIS</sequence>
<dbReference type="GO" id="GO:0007059">
    <property type="term" value="P:chromosome segregation"/>
    <property type="evidence" value="ECO:0007669"/>
    <property type="project" value="UniProtKB-KW"/>
</dbReference>
<evidence type="ECO:0000313" key="6">
    <source>
        <dbReference type="Proteomes" id="UP000291286"/>
    </source>
</evidence>
<dbReference type="GO" id="GO:0015074">
    <property type="term" value="P:DNA integration"/>
    <property type="evidence" value="ECO:0007669"/>
    <property type="project" value="UniProtKB-KW"/>
</dbReference>